<accession>A0A8X6W876</accession>
<name>A0A8X6W876_TRICX</name>
<organism evidence="1 2">
    <name type="scientific">Trichonephila clavipes</name>
    <name type="common">Golden silk orbweaver</name>
    <name type="synonym">Nephila clavipes</name>
    <dbReference type="NCBI Taxonomy" id="2585209"/>
    <lineage>
        <taxon>Eukaryota</taxon>
        <taxon>Metazoa</taxon>
        <taxon>Ecdysozoa</taxon>
        <taxon>Arthropoda</taxon>
        <taxon>Chelicerata</taxon>
        <taxon>Arachnida</taxon>
        <taxon>Araneae</taxon>
        <taxon>Araneomorphae</taxon>
        <taxon>Entelegynae</taxon>
        <taxon>Araneoidea</taxon>
        <taxon>Nephilidae</taxon>
        <taxon>Trichonephila</taxon>
    </lineage>
</organism>
<evidence type="ECO:0000313" key="2">
    <source>
        <dbReference type="Proteomes" id="UP000887159"/>
    </source>
</evidence>
<sequence length="67" mass="7474">MAHVAHSTIIHHACLMGNARNDTQEKIGFDTLTGNDGYPLYRRRSVEDGGKSVVLTHRNIDIEVEGR</sequence>
<comment type="caution">
    <text evidence="1">The sequence shown here is derived from an EMBL/GenBank/DDBJ whole genome shotgun (WGS) entry which is preliminary data.</text>
</comment>
<evidence type="ECO:0000313" key="1">
    <source>
        <dbReference type="EMBL" id="GFY30142.1"/>
    </source>
</evidence>
<dbReference type="EMBL" id="BMAU01021390">
    <property type="protein sequence ID" value="GFY30142.1"/>
    <property type="molecule type" value="Genomic_DNA"/>
</dbReference>
<keyword evidence="2" id="KW-1185">Reference proteome</keyword>
<dbReference type="AlphaFoldDB" id="A0A8X6W876"/>
<dbReference type="Proteomes" id="UP000887159">
    <property type="component" value="Unassembled WGS sequence"/>
</dbReference>
<reference evidence="1" key="1">
    <citation type="submission" date="2020-08" db="EMBL/GenBank/DDBJ databases">
        <title>Multicomponent nature underlies the extraordinary mechanical properties of spider dragline silk.</title>
        <authorList>
            <person name="Kono N."/>
            <person name="Nakamura H."/>
            <person name="Mori M."/>
            <person name="Yoshida Y."/>
            <person name="Ohtoshi R."/>
            <person name="Malay A.D."/>
            <person name="Moran D.A.P."/>
            <person name="Tomita M."/>
            <person name="Numata K."/>
            <person name="Arakawa K."/>
        </authorList>
    </citation>
    <scope>NUCLEOTIDE SEQUENCE</scope>
</reference>
<gene>
    <name evidence="1" type="ORF">TNCV_4074551</name>
</gene>
<proteinExistence type="predicted"/>
<protein>
    <submittedName>
        <fullName evidence="1">Uncharacterized protein</fullName>
    </submittedName>
</protein>